<evidence type="ECO:0000313" key="11">
    <source>
        <dbReference type="Proteomes" id="UP001459277"/>
    </source>
</evidence>
<comment type="caution">
    <text evidence="10">The sequence shown here is derived from an EMBL/GenBank/DDBJ whole genome shotgun (WGS) entry which is preliminary data.</text>
</comment>
<comment type="similarity">
    <text evidence="2">Belongs to the PC-esterase family. TBL subfamily.</text>
</comment>
<proteinExistence type="inferred from homology"/>
<dbReference type="GO" id="GO:0016020">
    <property type="term" value="C:membrane"/>
    <property type="evidence" value="ECO:0007669"/>
    <property type="project" value="UniProtKB-SubCell"/>
</dbReference>
<reference evidence="10 11" key="1">
    <citation type="submission" date="2024-01" db="EMBL/GenBank/DDBJ databases">
        <title>A telomere-to-telomere, gap-free genome of sweet tea (Lithocarpus litseifolius).</title>
        <authorList>
            <person name="Zhou J."/>
        </authorList>
    </citation>
    <scope>NUCLEOTIDE SEQUENCE [LARGE SCALE GENOMIC DNA]</scope>
    <source>
        <strain evidence="10">Zhou-2022a</strain>
        <tissue evidence="10">Leaf</tissue>
    </source>
</reference>
<dbReference type="InterPro" id="IPR025846">
    <property type="entry name" value="TBL_N"/>
</dbReference>
<comment type="subcellular location">
    <subcellularLocation>
        <location evidence="1">Membrane</location>
        <topology evidence="1">Single-pass membrane protein</topology>
    </subcellularLocation>
</comment>
<protein>
    <recommendedName>
        <fullName evidence="12">Trichome birefringence-like N-terminal domain-containing protein</fullName>
    </recommendedName>
</protein>
<feature type="compositionally biased region" description="Basic and acidic residues" evidence="7">
    <location>
        <begin position="227"/>
        <end position="239"/>
    </location>
</feature>
<evidence type="ECO:0000256" key="5">
    <source>
        <dbReference type="ARBA" id="ARBA00022989"/>
    </source>
</evidence>
<evidence type="ECO:0000256" key="1">
    <source>
        <dbReference type="ARBA" id="ARBA00004167"/>
    </source>
</evidence>
<evidence type="ECO:0000256" key="6">
    <source>
        <dbReference type="ARBA" id="ARBA00023136"/>
    </source>
</evidence>
<dbReference type="GO" id="GO:0005794">
    <property type="term" value="C:Golgi apparatus"/>
    <property type="evidence" value="ECO:0007669"/>
    <property type="project" value="TreeGrafter"/>
</dbReference>
<evidence type="ECO:0000259" key="8">
    <source>
        <dbReference type="Pfam" id="PF13839"/>
    </source>
</evidence>
<evidence type="ECO:0008006" key="12">
    <source>
        <dbReference type="Google" id="ProtNLM"/>
    </source>
</evidence>
<dbReference type="PANTHER" id="PTHR32285">
    <property type="entry name" value="PROTEIN TRICHOME BIREFRINGENCE-LIKE 9-RELATED"/>
    <property type="match status" value="1"/>
</dbReference>
<evidence type="ECO:0000256" key="3">
    <source>
        <dbReference type="ARBA" id="ARBA00022692"/>
    </source>
</evidence>
<dbReference type="Pfam" id="PF13839">
    <property type="entry name" value="PC-Esterase"/>
    <property type="match status" value="1"/>
</dbReference>
<dbReference type="InterPro" id="IPR029962">
    <property type="entry name" value="TBL"/>
</dbReference>
<evidence type="ECO:0000313" key="10">
    <source>
        <dbReference type="EMBL" id="KAL0014730.1"/>
    </source>
</evidence>
<keyword evidence="5" id="KW-1133">Transmembrane helix</keyword>
<feature type="region of interest" description="Disordered" evidence="7">
    <location>
        <begin position="51"/>
        <end position="77"/>
    </location>
</feature>
<keyword evidence="6" id="KW-0472">Membrane</keyword>
<evidence type="ECO:0000259" key="9">
    <source>
        <dbReference type="Pfam" id="PF14416"/>
    </source>
</evidence>
<feature type="compositionally biased region" description="Basic and acidic residues" evidence="7">
    <location>
        <begin position="104"/>
        <end position="115"/>
    </location>
</feature>
<dbReference type="AlphaFoldDB" id="A0AAW2DVE2"/>
<dbReference type="EMBL" id="JAZDWU010000001">
    <property type="protein sequence ID" value="KAL0014730.1"/>
    <property type="molecule type" value="Genomic_DNA"/>
</dbReference>
<keyword evidence="11" id="KW-1185">Reference proteome</keyword>
<dbReference type="InterPro" id="IPR026057">
    <property type="entry name" value="TBL_C"/>
</dbReference>
<feature type="domain" description="Trichome birefringence-like C-terminal" evidence="8">
    <location>
        <begin position="453"/>
        <end position="728"/>
    </location>
</feature>
<feature type="region of interest" description="Disordered" evidence="7">
    <location>
        <begin position="138"/>
        <end position="183"/>
    </location>
</feature>
<feature type="compositionally biased region" description="Basic and acidic residues" evidence="7">
    <location>
        <begin position="163"/>
        <end position="175"/>
    </location>
</feature>
<feature type="domain" description="Trichome birefringence-like N-terminal" evidence="9">
    <location>
        <begin position="400"/>
        <end position="452"/>
    </location>
</feature>
<organism evidence="10 11">
    <name type="scientific">Lithocarpus litseifolius</name>
    <dbReference type="NCBI Taxonomy" id="425828"/>
    <lineage>
        <taxon>Eukaryota</taxon>
        <taxon>Viridiplantae</taxon>
        <taxon>Streptophyta</taxon>
        <taxon>Embryophyta</taxon>
        <taxon>Tracheophyta</taxon>
        <taxon>Spermatophyta</taxon>
        <taxon>Magnoliopsida</taxon>
        <taxon>eudicotyledons</taxon>
        <taxon>Gunneridae</taxon>
        <taxon>Pentapetalae</taxon>
        <taxon>rosids</taxon>
        <taxon>fabids</taxon>
        <taxon>Fagales</taxon>
        <taxon>Fagaceae</taxon>
        <taxon>Lithocarpus</taxon>
    </lineage>
</organism>
<dbReference type="Proteomes" id="UP001459277">
    <property type="component" value="Unassembled WGS sequence"/>
</dbReference>
<sequence length="1047" mass="118065">MKKSSTITDKWRFCIFASFLSCIILLICLKQGHDSEKLSGVQNITLSATSSNDSAQHPAASMQHLEPSNVGEHEKEINKEDHSGNLAQQPAASIQFLGQSYVGQREKETNEEEHSGNLAQQPAASIQFLEPTYVGEHEKEINKGDSGKQPAASIQVLEPSNVGEHEKEINKEDHSGNSAQQPTASIQFLDPSYVGEHEKETNDEVHSGNSAQQPAASIQFLEPSNVGEHEKERDKEDHSGNSAQQPTASIQFLEPSYVGEHEKETNEEVHSGNSAQQPAASIQFLEPSYVGKHEKEIYTEDHSGNSAQQPATSIQFLEPSYVGEHKKEINKEDHSGNSAQQPAASIQISEPSYVGEHEKEINKEEHNGNSAQHPAASIQFLQLSNLGEHDNETNEEEHVCNIFDGKWVYDPTASPMYNRLQCPFLSDQVSCQRNGRPDFEYEKWNWEAKGCEIPRFNGTDMLERLRGKRVIIVGDSLNRNQWESLACLLYSAIPIPSSQAYVNVKSGDYKVLRAKDYNCSVEFYWSPFLIELKERRGKKIMRLDRLSASAQNWHGAHIMVFNTGHWWNHPGKIKEFDFFQYRKKVVEVDKIETGLAFEMAMKTWARWIDKTVDINNTKVFFRSISPEHKGKQWCYNETKLIMDESYKAIFPKSMVEIVERTISSMKKPAKYLNITKLSQYRRDAHPSVYTTKQGKLLTATQRRQPWSYADCSHWCLPGLPDTWNRLVFGLTWSSNSLMVLSTDNAGDGTPRVAPEAYKLLVGALPSRCGTRGSYHWELPRGELPLSPTSARERSHQGFISFWSDPWCTITFLGGRANHHPQGICPPGGARPQEVYPLSLLFRDPWELPLGVTTGGVTTSARERSHQGFISLWGNPWCTITLKVYVLLGEPGHRRFIPLAFCLGTLGSYRWELPRGELLLGVTTSARERSHQGFISLWGDPWCTITYTCAGDGTPVVAPEAYKPHVGAPPKRCGTRGKWSSKYAPRVTTHRPSKRIRRCEVPDPAYVLWEVRPKFEKGNDCPIGKWPPIHRGEPMKFIASQTVLAKEK</sequence>
<evidence type="ECO:0000256" key="7">
    <source>
        <dbReference type="SAM" id="MobiDB-lite"/>
    </source>
</evidence>
<accession>A0AAW2DVE2</accession>
<evidence type="ECO:0000256" key="2">
    <source>
        <dbReference type="ARBA" id="ARBA00007727"/>
    </source>
</evidence>
<keyword evidence="3" id="KW-0812">Transmembrane</keyword>
<evidence type="ECO:0000256" key="4">
    <source>
        <dbReference type="ARBA" id="ARBA00022968"/>
    </source>
</evidence>
<feature type="compositionally biased region" description="Basic and acidic residues" evidence="7">
    <location>
        <begin position="259"/>
        <end position="270"/>
    </location>
</feature>
<feature type="region of interest" description="Disordered" evidence="7">
    <location>
        <begin position="104"/>
        <end position="124"/>
    </location>
</feature>
<feature type="region of interest" description="Disordered" evidence="7">
    <location>
        <begin position="222"/>
        <end position="278"/>
    </location>
</feature>
<dbReference type="Pfam" id="PF14416">
    <property type="entry name" value="PMR5N"/>
    <property type="match status" value="1"/>
</dbReference>
<keyword evidence="4" id="KW-0735">Signal-anchor</keyword>
<gene>
    <name evidence="10" type="ORF">SO802_001799</name>
</gene>
<name>A0AAW2DVE2_9ROSI</name>
<feature type="compositionally biased region" description="Polar residues" evidence="7">
    <location>
        <begin position="240"/>
        <end position="250"/>
    </location>
</feature>
<dbReference type="PANTHER" id="PTHR32285:SF38">
    <property type="entry name" value="OS01G0614300 PROTEIN"/>
    <property type="match status" value="1"/>
</dbReference>
<dbReference type="GO" id="GO:0016413">
    <property type="term" value="F:O-acetyltransferase activity"/>
    <property type="evidence" value="ECO:0007669"/>
    <property type="project" value="InterPro"/>
</dbReference>